<keyword evidence="5" id="KW-0804">Transcription</keyword>
<dbReference type="InterPro" id="IPR040662">
    <property type="entry name" value="Tfb2_C"/>
</dbReference>
<feature type="compositionally biased region" description="Polar residues" evidence="8">
    <location>
        <begin position="329"/>
        <end position="338"/>
    </location>
</feature>
<evidence type="ECO:0000256" key="2">
    <source>
        <dbReference type="ARBA" id="ARBA00007132"/>
    </source>
</evidence>
<comment type="subcellular location">
    <subcellularLocation>
        <location evidence="1">Nucleus</location>
    </subcellularLocation>
</comment>
<feature type="region of interest" description="Disordered" evidence="8">
    <location>
        <begin position="611"/>
        <end position="656"/>
    </location>
</feature>
<evidence type="ECO:0000313" key="10">
    <source>
        <dbReference type="EMBL" id="SCQ12887.1"/>
    </source>
</evidence>
<evidence type="ECO:0000256" key="7">
    <source>
        <dbReference type="ARBA" id="ARBA00023242"/>
    </source>
</evidence>
<protein>
    <submittedName>
        <fullName evidence="10">Transcription factor Tfb2,putative</fullName>
    </submittedName>
</protein>
<evidence type="ECO:0000256" key="4">
    <source>
        <dbReference type="ARBA" id="ARBA00023015"/>
    </source>
</evidence>
<organism evidence="10 11">
    <name type="scientific">Plasmodium gaboni</name>
    <dbReference type="NCBI Taxonomy" id="647221"/>
    <lineage>
        <taxon>Eukaryota</taxon>
        <taxon>Sar</taxon>
        <taxon>Alveolata</taxon>
        <taxon>Apicomplexa</taxon>
        <taxon>Aconoidasida</taxon>
        <taxon>Haemosporida</taxon>
        <taxon>Plasmodiidae</taxon>
        <taxon>Plasmodium</taxon>
        <taxon>Plasmodium (Laverania)</taxon>
    </lineage>
</organism>
<dbReference type="InterPro" id="IPR004598">
    <property type="entry name" value="TFIIH_p52/Tfb2"/>
</dbReference>
<evidence type="ECO:0000256" key="6">
    <source>
        <dbReference type="ARBA" id="ARBA00023204"/>
    </source>
</evidence>
<feature type="compositionally biased region" description="Low complexity" evidence="8">
    <location>
        <begin position="83"/>
        <end position="116"/>
    </location>
</feature>
<sequence>MNKKKNNLQIVRHSVGSKLTMFSYDPQKLKANVFFKTNINKIKSNTPNYLLYEPRYLSNINSNPLLGLNKNNLHDIPTKVENNNDNNINNSNMNSINNSNMNSINNSNMNSINNSNNNSNSIYKSNYNSNDFISDDQIRQVNEMDPSNKNNENIFFDAISCDNNINHNITNNNNNNNNIDETYNCMKLYAYNSQNLFQTDNNKNTNTNSQDENINYSLNFYDYNLNDKNNLININNKEQKEKNIYGSDKNIINNSNNFEENKKTNLYNNNNIVIVNNKIRNSNSPRMKYGLSGSQSSIDNMKNNNINDNVNNNNNSSIYNNINDDDTFQNDYCQSDNTSSDRIKNNININNNVMNNDGDDNSDDHSDDDNNIDLNDEENSHPLVKYQYENHQLNNSTPYVEKPSDDYTYKKEDENKIGQRKSVHFNTDMYEEQYNNSYTQQIDSNNVNEMDYYMTDSKTKNNKKKKKKNKHIYAYKQNELYYKSLLNMEHSYIEEENYNNNESAFFLSNMNERFMTKPSESVIEVLRRKNFLLDDPNNTKTINMSREAFSWFLKDLRSRIISLVLEYLLIIDNGYVTNIAKDVYTKYQKKKNNATNNITASSSSGINNNINFDENIKSNNGEESKKSYDNNSTTTTIKNNNNNNNSSSSSSAYITRSNKDPKKSEIYVKETLLFILSLSQCDISHPIFLDNLTKAQKEFIDFGSHIGLFLKPNDTYIFITPYALLLTINNFNSQYYLSLLSNITIEGLCEEDVRKRLSERYFHFYLLKQDEKEEKYINKDLSSDIKNKDDMSLVLDKRKNITKKLINDSLYSDIKMNGSNNLEIGLINLIHIQEKNNFKSSIPMNVITQLKLWESERHRLTLEDAIVFKSFEKDFMPHLYQQIVIWANSKNYLLYYTPWPKNNTKEFDIWIKAEKYLCCIYESKNEIIDKIKEIREKLMKKRQSG</sequence>
<dbReference type="PANTHER" id="PTHR13152:SF0">
    <property type="entry name" value="GENERAL TRANSCRIPTION FACTOR IIH SUBUNIT 4"/>
    <property type="match status" value="1"/>
</dbReference>
<keyword evidence="4" id="KW-0805">Transcription regulation</keyword>
<gene>
    <name evidence="10" type="ORF">PGABG01_0028700</name>
</gene>
<evidence type="ECO:0000313" key="11">
    <source>
        <dbReference type="Proteomes" id="UP000831156"/>
    </source>
</evidence>
<feature type="compositionally biased region" description="Low complexity" evidence="8">
    <location>
        <begin position="296"/>
        <end position="322"/>
    </location>
</feature>
<evidence type="ECO:0000256" key="5">
    <source>
        <dbReference type="ARBA" id="ARBA00023163"/>
    </source>
</evidence>
<dbReference type="Gene3D" id="3.30.70.2610">
    <property type="match status" value="1"/>
</dbReference>
<evidence type="ECO:0000256" key="3">
    <source>
        <dbReference type="ARBA" id="ARBA00022763"/>
    </source>
</evidence>
<name>A0ABY0KWI1_9APIC</name>
<keyword evidence="7" id="KW-0539">Nucleus</keyword>
<proteinExistence type="inferred from homology"/>
<feature type="region of interest" description="Disordered" evidence="8">
    <location>
        <begin position="291"/>
        <end position="377"/>
    </location>
</feature>
<dbReference type="PANTHER" id="PTHR13152">
    <property type="entry name" value="TFIIH, POLYPEPTIDE 4"/>
    <property type="match status" value="1"/>
</dbReference>
<comment type="similarity">
    <text evidence="2">Belongs to the TFB2 family.</text>
</comment>
<feature type="compositionally biased region" description="Low complexity" evidence="8">
    <location>
        <begin position="345"/>
        <end position="356"/>
    </location>
</feature>
<comment type="caution">
    <text evidence="10">The sequence shown here is derived from an EMBL/GenBank/DDBJ whole genome shotgun (WGS) entry which is preliminary data.</text>
</comment>
<evidence type="ECO:0000256" key="1">
    <source>
        <dbReference type="ARBA" id="ARBA00004123"/>
    </source>
</evidence>
<keyword evidence="11" id="KW-1185">Reference proteome</keyword>
<evidence type="ECO:0000259" key="9">
    <source>
        <dbReference type="Pfam" id="PF18307"/>
    </source>
</evidence>
<feature type="region of interest" description="Disordered" evidence="8">
    <location>
        <begin position="78"/>
        <end position="116"/>
    </location>
</feature>
<dbReference type="Proteomes" id="UP000831156">
    <property type="component" value="Unassembled WGS sequence"/>
</dbReference>
<reference evidence="10" key="1">
    <citation type="submission" date="2016-09" db="EMBL/GenBank/DDBJ databases">
        <authorList>
            <consortium name="Pathogen Informatics"/>
            <person name="Sun Q."/>
            <person name="Inoue M."/>
        </authorList>
    </citation>
    <scope>NUCLEOTIDE SEQUENCE</scope>
</reference>
<feature type="compositionally biased region" description="Low complexity" evidence="8">
    <location>
        <begin position="630"/>
        <end position="651"/>
    </location>
</feature>
<accession>A0ABY0KWI1</accession>
<feature type="compositionally biased region" description="Acidic residues" evidence="8">
    <location>
        <begin position="357"/>
        <end position="377"/>
    </location>
</feature>
<keyword evidence="3" id="KW-0227">DNA damage</keyword>
<feature type="compositionally biased region" description="Basic and acidic residues" evidence="8">
    <location>
        <begin position="614"/>
        <end position="628"/>
    </location>
</feature>
<dbReference type="Pfam" id="PF18307">
    <property type="entry name" value="Tfb2_C"/>
    <property type="match status" value="1"/>
</dbReference>
<evidence type="ECO:0000256" key="8">
    <source>
        <dbReference type="SAM" id="MobiDB-lite"/>
    </source>
</evidence>
<keyword evidence="6" id="KW-0234">DNA repair</keyword>
<dbReference type="EMBL" id="FMKD01000077">
    <property type="protein sequence ID" value="SCQ12887.1"/>
    <property type="molecule type" value="Genomic_DNA"/>
</dbReference>
<feature type="domain" description="Transcription factor Tfb2 C-terminal" evidence="9">
    <location>
        <begin position="849"/>
        <end position="896"/>
    </location>
</feature>